<accession>A0A0G2HQI9</accession>
<sequence length="295" mass="33505">MTRARTWERRHGDCMVIAEARGTSDILLHGREEGVRATLRMSLQVHTDVTLAGRFGYYGEMFLTRPGAQEEFIGLINSWHVERSSDEWEDTFLGEDGIMTGDMASMREFFSHVYGILPEQPDRDQSGNLLPMESVREHFAAPWAMLNDNTDIIYISTIWIHRNFTGRRIIDQGFELFFRLMTGGTLPEPYNLDRPLTVLLVPGLLQGEYQVNWDHPSGRGRMDLATRITTIASAYERNGFMRLSRPESPNIRGMDEEMGRRVDPGDYPAAAGDIAIMPPDPPDTDLSTPSPIRKL</sequence>
<reference evidence="2 3" key="1">
    <citation type="submission" date="2015-05" db="EMBL/GenBank/DDBJ databases">
        <title>Distinctive expansion of gene families associated with plant cell wall degradation and secondary metabolism in the genomes of grapevine trunk pathogens.</title>
        <authorList>
            <person name="Lawrence D.P."/>
            <person name="Travadon R."/>
            <person name="Rolshausen P.E."/>
            <person name="Baumgartner K."/>
        </authorList>
    </citation>
    <scope>NUCLEOTIDE SEQUENCE [LARGE SCALE GENOMIC DNA]</scope>
    <source>
        <strain evidence="2">DA912</strain>
    </source>
</reference>
<reference evidence="2 3" key="2">
    <citation type="submission" date="2015-05" db="EMBL/GenBank/DDBJ databases">
        <authorList>
            <person name="Morales-Cruz A."/>
            <person name="Amrine K.C."/>
            <person name="Cantu D."/>
        </authorList>
    </citation>
    <scope>NUCLEOTIDE SEQUENCE [LARGE SCALE GENOMIC DNA]</scope>
    <source>
        <strain evidence="2">DA912</strain>
    </source>
</reference>
<name>A0A0G2HQI9_9PEZI</name>
<feature type="compositionally biased region" description="Low complexity" evidence="1">
    <location>
        <begin position="284"/>
        <end position="295"/>
    </location>
</feature>
<keyword evidence="3" id="KW-1185">Reference proteome</keyword>
<evidence type="ECO:0000313" key="3">
    <source>
        <dbReference type="Proteomes" id="UP000034680"/>
    </source>
</evidence>
<proteinExistence type="predicted"/>
<gene>
    <name evidence="2" type="ORF">UCDDA912_g09608</name>
</gene>
<dbReference type="EMBL" id="LCUC01000479">
    <property type="protein sequence ID" value="KKY30445.1"/>
    <property type="molecule type" value="Genomic_DNA"/>
</dbReference>
<dbReference type="OrthoDB" id="5232990at2759"/>
<feature type="region of interest" description="Disordered" evidence="1">
    <location>
        <begin position="267"/>
        <end position="295"/>
    </location>
</feature>
<dbReference type="AlphaFoldDB" id="A0A0G2HQI9"/>
<organism evidence="2 3">
    <name type="scientific">Diaporthe ampelina</name>
    <dbReference type="NCBI Taxonomy" id="1214573"/>
    <lineage>
        <taxon>Eukaryota</taxon>
        <taxon>Fungi</taxon>
        <taxon>Dikarya</taxon>
        <taxon>Ascomycota</taxon>
        <taxon>Pezizomycotina</taxon>
        <taxon>Sordariomycetes</taxon>
        <taxon>Sordariomycetidae</taxon>
        <taxon>Diaporthales</taxon>
        <taxon>Diaporthaceae</taxon>
        <taxon>Diaporthe</taxon>
    </lineage>
</organism>
<protein>
    <submittedName>
        <fullName evidence="2">Uncharacterized protein</fullName>
    </submittedName>
</protein>
<comment type="caution">
    <text evidence="2">The sequence shown here is derived from an EMBL/GenBank/DDBJ whole genome shotgun (WGS) entry which is preliminary data.</text>
</comment>
<evidence type="ECO:0000256" key="1">
    <source>
        <dbReference type="SAM" id="MobiDB-lite"/>
    </source>
</evidence>
<dbReference type="Proteomes" id="UP000034680">
    <property type="component" value="Unassembled WGS sequence"/>
</dbReference>
<evidence type="ECO:0000313" key="2">
    <source>
        <dbReference type="EMBL" id="KKY30445.1"/>
    </source>
</evidence>